<organism evidence="7 8">
    <name type="scientific">Desulfotruncus arcticus DSM 17038</name>
    <dbReference type="NCBI Taxonomy" id="1121424"/>
    <lineage>
        <taxon>Bacteria</taxon>
        <taxon>Bacillati</taxon>
        <taxon>Bacillota</taxon>
        <taxon>Clostridia</taxon>
        <taxon>Eubacteriales</taxon>
        <taxon>Desulfallaceae</taxon>
        <taxon>Desulfotruncus</taxon>
    </lineage>
</organism>
<dbReference type="RefSeq" id="WP_092472220.1">
    <property type="nucleotide sequence ID" value="NZ_FOOX01000011.1"/>
</dbReference>
<feature type="transmembrane region" description="Helical" evidence="5">
    <location>
        <begin position="301"/>
        <end position="324"/>
    </location>
</feature>
<dbReference type="OrthoDB" id="1808577at2"/>
<keyword evidence="2 5" id="KW-0812">Transmembrane</keyword>
<accession>A0A1I2VIT3</accession>
<keyword evidence="8" id="KW-1185">Reference proteome</keyword>
<dbReference type="GO" id="GO:0016874">
    <property type="term" value="F:ligase activity"/>
    <property type="evidence" value="ECO:0007669"/>
    <property type="project" value="UniProtKB-KW"/>
</dbReference>
<gene>
    <name evidence="7" type="ORF">SAMN05660649_03035</name>
</gene>
<dbReference type="InterPro" id="IPR051533">
    <property type="entry name" value="WaaL-like"/>
</dbReference>
<sequence>MNVKNCMVKIIKPVLSVFPLGLVGLAPFFRGLIFEREMSIHHYLVAMVSLLALILLIFESFNAGAGAAHGSCQKPGSNGGKANEGQHLPVRQLAASPYFWSLAALTALYGLSFFQAINLREGFFTWLRHLDYLLSFVLVFLAAGIWEKDRPQVSFVRWSFTIFAITGTAVAAGGILTGQGIMLIDGGLIFNRLASTFLYPNSMAAYLMATLLMVIHLAVQNARPLTAGAFAGMGFITFLAILGSQSRGVWVMLPLILAIFILGQTARKKVVLFTTVIFSLAIILGNLTVTPQVQQIQPNWVAFLYTLAGCLTTGIVWGGCAIWFQKTSQLKGASNAGKKPLLQKIPAINGVVKPTLLKAGGCRRGLVTVMICASLILFAGAALIYSHPGSAREAVISGNPLLNRLMHINAADSNLQARMVYYADALKMVKDRPLLGWGGGGWNSGYPAYQSYNYISTTVHNHFLQVWVETGTLGLIMFIVPFLALSRGLLYLYRARTTRAPAPETWTVGTAALAIGMHSVIDFDLSFSSIALLLWFLLALFAYWEAQRQQLTQTSRYNRSTNGSGTIRPAVLLILFLSLASMHLAAATITLRAAAAKAQACTSAAQKGDNNRALEYIQTAGYLDRWSAQYPMAQARFLMAGIEYTQDLQAKEALANESLNLASRAVELDRYNSDNRFFYARLLLANGQLEKALTEAERARELKPWFIKTYEELNSIYINVAVQQLLRGQPEAAGDNLRRVLVVTREAVTQKDRLPPRLKSLWDRNSDLTLTPALALTAGQSAVLLGDYTGAGYFLTRACQAEDPNAKAVAQLWLGVALQKSGDLTGAELQKSACRASPEAEREYTMINQLVEW</sequence>
<evidence type="ECO:0000313" key="8">
    <source>
        <dbReference type="Proteomes" id="UP000199337"/>
    </source>
</evidence>
<dbReference type="AlphaFoldDB" id="A0A1I2VIT3"/>
<dbReference type="PANTHER" id="PTHR37422">
    <property type="entry name" value="TEICHURONIC ACID BIOSYNTHESIS PROTEIN TUAE"/>
    <property type="match status" value="1"/>
</dbReference>
<dbReference type="InterPro" id="IPR011990">
    <property type="entry name" value="TPR-like_helical_dom_sf"/>
</dbReference>
<dbReference type="SUPFAM" id="SSF81901">
    <property type="entry name" value="HCP-like"/>
    <property type="match status" value="1"/>
</dbReference>
<feature type="transmembrane region" description="Helical" evidence="5">
    <location>
        <begin position="129"/>
        <end position="146"/>
    </location>
</feature>
<evidence type="ECO:0000256" key="3">
    <source>
        <dbReference type="ARBA" id="ARBA00022989"/>
    </source>
</evidence>
<feature type="domain" description="O-antigen ligase-related" evidence="6">
    <location>
        <begin position="367"/>
        <end position="479"/>
    </location>
</feature>
<dbReference type="GO" id="GO:0016020">
    <property type="term" value="C:membrane"/>
    <property type="evidence" value="ECO:0007669"/>
    <property type="project" value="UniProtKB-SubCell"/>
</dbReference>
<proteinExistence type="predicted"/>
<dbReference type="InterPro" id="IPR007016">
    <property type="entry name" value="O-antigen_ligase-rel_domated"/>
</dbReference>
<keyword evidence="4 5" id="KW-0472">Membrane</keyword>
<dbReference type="Pfam" id="PF04932">
    <property type="entry name" value="Wzy_C"/>
    <property type="match status" value="1"/>
</dbReference>
<feature type="transmembrane region" description="Helical" evidence="5">
    <location>
        <begin position="366"/>
        <end position="385"/>
    </location>
</feature>
<feature type="transmembrane region" description="Helical" evidence="5">
    <location>
        <begin position="197"/>
        <end position="218"/>
    </location>
</feature>
<feature type="transmembrane region" description="Helical" evidence="5">
    <location>
        <begin position="473"/>
        <end position="493"/>
    </location>
</feature>
<evidence type="ECO:0000256" key="4">
    <source>
        <dbReference type="ARBA" id="ARBA00023136"/>
    </source>
</evidence>
<dbReference type="EMBL" id="FOOX01000011">
    <property type="protein sequence ID" value="SFG89023.1"/>
    <property type="molecule type" value="Genomic_DNA"/>
</dbReference>
<evidence type="ECO:0000256" key="5">
    <source>
        <dbReference type="SAM" id="Phobius"/>
    </source>
</evidence>
<dbReference type="PANTHER" id="PTHR37422:SF13">
    <property type="entry name" value="LIPOPOLYSACCHARIDE BIOSYNTHESIS PROTEIN PA4999-RELATED"/>
    <property type="match status" value="1"/>
</dbReference>
<feature type="transmembrane region" description="Helical" evidence="5">
    <location>
        <begin position="40"/>
        <end position="58"/>
    </location>
</feature>
<feature type="transmembrane region" description="Helical" evidence="5">
    <location>
        <begin position="270"/>
        <end position="289"/>
    </location>
</feature>
<feature type="transmembrane region" description="Helical" evidence="5">
    <location>
        <begin position="98"/>
        <end position="117"/>
    </location>
</feature>
<evidence type="ECO:0000256" key="2">
    <source>
        <dbReference type="ARBA" id="ARBA00022692"/>
    </source>
</evidence>
<reference evidence="8" key="1">
    <citation type="submission" date="2016-10" db="EMBL/GenBank/DDBJ databases">
        <authorList>
            <person name="Varghese N."/>
            <person name="Submissions S."/>
        </authorList>
    </citation>
    <scope>NUCLEOTIDE SEQUENCE [LARGE SCALE GENOMIC DNA]</scope>
    <source>
        <strain evidence="8">DSM 17038</strain>
    </source>
</reference>
<keyword evidence="3 5" id="KW-1133">Transmembrane helix</keyword>
<protein>
    <submittedName>
        <fullName evidence="7">O-antigen ligase</fullName>
    </submittedName>
</protein>
<feature type="transmembrane region" description="Helical" evidence="5">
    <location>
        <begin position="567"/>
        <end position="591"/>
    </location>
</feature>
<feature type="transmembrane region" description="Helical" evidence="5">
    <location>
        <begin position="505"/>
        <end position="521"/>
    </location>
</feature>
<evidence type="ECO:0000256" key="1">
    <source>
        <dbReference type="ARBA" id="ARBA00004141"/>
    </source>
</evidence>
<comment type="subcellular location">
    <subcellularLocation>
        <location evidence="1">Membrane</location>
        <topology evidence="1">Multi-pass membrane protein</topology>
    </subcellularLocation>
</comment>
<dbReference type="Proteomes" id="UP000199337">
    <property type="component" value="Unassembled WGS sequence"/>
</dbReference>
<feature type="transmembrane region" description="Helical" evidence="5">
    <location>
        <begin position="248"/>
        <end position="263"/>
    </location>
</feature>
<dbReference type="Gene3D" id="1.25.40.10">
    <property type="entry name" value="Tetratricopeptide repeat domain"/>
    <property type="match status" value="1"/>
</dbReference>
<keyword evidence="7" id="KW-0436">Ligase</keyword>
<evidence type="ECO:0000259" key="6">
    <source>
        <dbReference type="Pfam" id="PF04932"/>
    </source>
</evidence>
<dbReference type="STRING" id="341036.SAMN05660649_03035"/>
<feature type="transmembrane region" description="Helical" evidence="5">
    <location>
        <begin position="225"/>
        <end position="242"/>
    </location>
</feature>
<feature type="transmembrane region" description="Helical" evidence="5">
    <location>
        <begin position="527"/>
        <end position="546"/>
    </location>
</feature>
<evidence type="ECO:0000313" key="7">
    <source>
        <dbReference type="EMBL" id="SFG89023.1"/>
    </source>
</evidence>
<name>A0A1I2VIT3_9FIRM</name>
<feature type="transmembrane region" description="Helical" evidence="5">
    <location>
        <begin position="158"/>
        <end position="177"/>
    </location>
</feature>